<dbReference type="AlphaFoldDB" id="A0A2S1YP62"/>
<dbReference type="InterPro" id="IPR036866">
    <property type="entry name" value="RibonucZ/Hydroxyglut_hydro"/>
</dbReference>
<keyword evidence="2" id="KW-1185">Reference proteome</keyword>
<dbReference type="EMBL" id="CP029255">
    <property type="protein sequence ID" value="AWK05894.1"/>
    <property type="molecule type" value="Genomic_DNA"/>
</dbReference>
<dbReference type="PANTHER" id="PTHR43223:SF1">
    <property type="entry name" value="ALKYL_ARYL-SULFATASE BDS1"/>
    <property type="match status" value="1"/>
</dbReference>
<dbReference type="InterPro" id="IPR052195">
    <property type="entry name" value="Bact_Alkyl/Aryl-Sulfatase"/>
</dbReference>
<evidence type="ECO:0000313" key="2">
    <source>
        <dbReference type="Proteomes" id="UP000245250"/>
    </source>
</evidence>
<dbReference type="RefSeq" id="WP_109193326.1">
    <property type="nucleotide sequence ID" value="NZ_CP029255.1"/>
</dbReference>
<dbReference type="OrthoDB" id="9802248at2"/>
<dbReference type="PANTHER" id="PTHR43223">
    <property type="entry name" value="ALKYL/ARYL-SULFATASE"/>
    <property type="match status" value="1"/>
</dbReference>
<dbReference type="GO" id="GO:0018741">
    <property type="term" value="F:linear primary-alkylsulfatase activity"/>
    <property type="evidence" value="ECO:0007669"/>
    <property type="project" value="TreeGrafter"/>
</dbReference>
<evidence type="ECO:0000313" key="1">
    <source>
        <dbReference type="EMBL" id="AWK05894.1"/>
    </source>
</evidence>
<gene>
    <name evidence="1" type="ORF">HYN56_17325</name>
</gene>
<protein>
    <submittedName>
        <fullName evidence="1">Uncharacterized protein</fullName>
    </submittedName>
</protein>
<organism evidence="1 2">
    <name type="scientific">Flavobacterium crocinum</name>
    <dbReference type="NCBI Taxonomy" id="2183896"/>
    <lineage>
        <taxon>Bacteria</taxon>
        <taxon>Pseudomonadati</taxon>
        <taxon>Bacteroidota</taxon>
        <taxon>Flavobacteriia</taxon>
        <taxon>Flavobacteriales</taxon>
        <taxon>Flavobacteriaceae</taxon>
        <taxon>Flavobacterium</taxon>
    </lineage>
</organism>
<proteinExistence type="predicted"/>
<dbReference type="KEGG" id="fcr:HYN56_17325"/>
<dbReference type="Proteomes" id="UP000245250">
    <property type="component" value="Chromosome"/>
</dbReference>
<dbReference type="SUPFAM" id="SSF56281">
    <property type="entry name" value="Metallo-hydrolase/oxidoreductase"/>
    <property type="match status" value="1"/>
</dbReference>
<name>A0A2S1YP62_9FLAO</name>
<dbReference type="Gene3D" id="3.60.15.30">
    <property type="entry name" value="Metallo-beta-lactamase domain"/>
    <property type="match status" value="1"/>
</dbReference>
<sequence>MKKIILMAAVSFSITAICQNQKKGSEKYLTDASQKEASKFTKELNEAVYKQLAFDDKTAFKDVDRGFIAPLINNGDIKDVISATEMNFMQNKEAPSTVNPSLWRHAQLVNRGGLYKVIDNIYQVRGQDLVNL</sequence>
<dbReference type="GO" id="GO:0018909">
    <property type="term" value="P:dodecyl sulfate metabolic process"/>
    <property type="evidence" value="ECO:0007669"/>
    <property type="project" value="TreeGrafter"/>
</dbReference>
<accession>A0A2S1YP62</accession>
<reference evidence="1 2" key="1">
    <citation type="submission" date="2018-05" db="EMBL/GenBank/DDBJ databases">
        <title>Genome sequencing of Flavobacterium sp. HYN0056.</title>
        <authorList>
            <person name="Yi H."/>
            <person name="Baek C."/>
        </authorList>
    </citation>
    <scope>NUCLEOTIDE SEQUENCE [LARGE SCALE GENOMIC DNA]</scope>
    <source>
        <strain evidence="1 2">HYN0056</strain>
    </source>
</reference>